<keyword evidence="1" id="KW-0812">Transmembrane</keyword>
<accession>A0A1G9BTY7</accession>
<keyword evidence="1" id="KW-1133">Transmembrane helix</keyword>
<dbReference type="STRING" id="492660.SAMN05192566_1345"/>
<reference evidence="3" key="1">
    <citation type="submission" date="2016-10" db="EMBL/GenBank/DDBJ databases">
        <authorList>
            <person name="Varghese N."/>
            <person name="Submissions S."/>
        </authorList>
    </citation>
    <scope>NUCLEOTIDE SEQUENCE [LARGE SCALE GENOMIC DNA]</scope>
    <source>
        <strain evidence="3">CBMB127</strain>
    </source>
</reference>
<dbReference type="RefSeq" id="WP_091471356.1">
    <property type="nucleotide sequence ID" value="NZ_FNFX01000002.1"/>
</dbReference>
<gene>
    <name evidence="2" type="ORF">SAMN05192566_1345</name>
</gene>
<evidence type="ECO:0000313" key="3">
    <source>
        <dbReference type="Proteomes" id="UP000198629"/>
    </source>
</evidence>
<dbReference type="Proteomes" id="UP000198629">
    <property type="component" value="Unassembled WGS sequence"/>
</dbReference>
<proteinExistence type="predicted"/>
<keyword evidence="3" id="KW-1185">Reference proteome</keyword>
<dbReference type="OrthoDB" id="8536887at2"/>
<sequence length="125" mass="14372">MKLINLSAIALAVFTVILTIVFFSWWAFKDEVVFGSEKFDQTRWMELANSVQKDCRRGDMAYDLKSHILIRGAKKEAVMALLGRPSLEDDSALEYDLGKCMHVYHALRIYFDQDGRLTHSQISSH</sequence>
<protein>
    <recommendedName>
        <fullName evidence="4">SmpA / OmlA family protein</fullName>
    </recommendedName>
</protein>
<feature type="transmembrane region" description="Helical" evidence="1">
    <location>
        <begin position="6"/>
        <end position="28"/>
    </location>
</feature>
<name>A0A1G9BTY7_9PROT</name>
<evidence type="ECO:0000313" key="2">
    <source>
        <dbReference type="EMBL" id="SDK42922.1"/>
    </source>
</evidence>
<evidence type="ECO:0008006" key="4">
    <source>
        <dbReference type="Google" id="ProtNLM"/>
    </source>
</evidence>
<organism evidence="2 3">
    <name type="scientific">Methylophilus rhizosphaerae</name>
    <dbReference type="NCBI Taxonomy" id="492660"/>
    <lineage>
        <taxon>Bacteria</taxon>
        <taxon>Pseudomonadati</taxon>
        <taxon>Pseudomonadota</taxon>
        <taxon>Betaproteobacteria</taxon>
        <taxon>Nitrosomonadales</taxon>
        <taxon>Methylophilaceae</taxon>
        <taxon>Methylophilus</taxon>
    </lineage>
</organism>
<dbReference type="AlphaFoldDB" id="A0A1G9BTY7"/>
<keyword evidence="1" id="KW-0472">Membrane</keyword>
<dbReference type="EMBL" id="FNFX01000002">
    <property type="protein sequence ID" value="SDK42922.1"/>
    <property type="molecule type" value="Genomic_DNA"/>
</dbReference>
<evidence type="ECO:0000256" key="1">
    <source>
        <dbReference type="SAM" id="Phobius"/>
    </source>
</evidence>